<dbReference type="EMBL" id="JAAAIN010002903">
    <property type="protein sequence ID" value="KAG0289193.1"/>
    <property type="molecule type" value="Genomic_DNA"/>
</dbReference>
<dbReference type="Pfam" id="PF07749">
    <property type="entry name" value="ERp29"/>
    <property type="match status" value="1"/>
</dbReference>
<dbReference type="InterPro" id="IPR005788">
    <property type="entry name" value="PDI_thioredoxin-like_dom"/>
</dbReference>
<evidence type="ECO:0000256" key="10">
    <source>
        <dbReference type="SAM" id="MobiDB-lite"/>
    </source>
</evidence>
<keyword evidence="14" id="KW-1185">Reference proteome</keyword>
<feature type="signal peptide" evidence="11">
    <location>
        <begin position="1"/>
        <end position="24"/>
    </location>
</feature>
<evidence type="ECO:0000256" key="6">
    <source>
        <dbReference type="ARBA" id="ARBA00023157"/>
    </source>
</evidence>
<feature type="region of interest" description="Disordered" evidence="10">
    <location>
        <begin position="354"/>
        <end position="373"/>
    </location>
</feature>
<evidence type="ECO:0000313" key="13">
    <source>
        <dbReference type="EMBL" id="KAG0289193.1"/>
    </source>
</evidence>
<dbReference type="EC" id="5.3.4.1" evidence="3"/>
<evidence type="ECO:0000256" key="11">
    <source>
        <dbReference type="SAM" id="SignalP"/>
    </source>
</evidence>
<evidence type="ECO:0000259" key="12">
    <source>
        <dbReference type="PROSITE" id="PS51352"/>
    </source>
</evidence>
<dbReference type="PANTHER" id="PTHR45672:SF11">
    <property type="entry name" value="PROTEIN DISULFIDE-ISOMERASE C17H9.14C"/>
    <property type="match status" value="1"/>
</dbReference>
<keyword evidence="7" id="KW-0413">Isomerase</keyword>
<evidence type="ECO:0000256" key="5">
    <source>
        <dbReference type="ARBA" id="ARBA00022737"/>
    </source>
</evidence>
<evidence type="ECO:0000256" key="3">
    <source>
        <dbReference type="ARBA" id="ARBA00012723"/>
    </source>
</evidence>
<dbReference type="SUPFAM" id="SSF52833">
    <property type="entry name" value="Thioredoxin-like"/>
    <property type="match status" value="2"/>
</dbReference>
<dbReference type="PROSITE" id="PS51352">
    <property type="entry name" value="THIOREDOXIN_2"/>
    <property type="match status" value="1"/>
</dbReference>
<dbReference type="PROSITE" id="PS00194">
    <property type="entry name" value="THIOREDOXIN_1"/>
    <property type="match status" value="1"/>
</dbReference>
<accession>A0A9P6QPK8</accession>
<protein>
    <recommendedName>
        <fullName evidence="3">protein disulfide-isomerase</fullName>
        <ecNumber evidence="3">5.3.4.1</ecNumber>
    </recommendedName>
</protein>
<name>A0A9P6QPK8_9FUNG</name>
<dbReference type="GO" id="GO:0006457">
    <property type="term" value="P:protein folding"/>
    <property type="evidence" value="ECO:0007669"/>
    <property type="project" value="TreeGrafter"/>
</dbReference>
<feature type="domain" description="Thioredoxin" evidence="12">
    <location>
        <begin position="100"/>
        <end position="242"/>
    </location>
</feature>
<dbReference type="InterPro" id="IPR017937">
    <property type="entry name" value="Thioredoxin_CS"/>
</dbReference>
<dbReference type="InterPro" id="IPR051063">
    <property type="entry name" value="PDI"/>
</dbReference>
<dbReference type="InterPro" id="IPR013766">
    <property type="entry name" value="Thioredoxin_domain"/>
</dbReference>
<keyword evidence="4 11" id="KW-0732">Signal</keyword>
<dbReference type="Proteomes" id="UP000823405">
    <property type="component" value="Unassembled WGS sequence"/>
</dbReference>
<dbReference type="Pfam" id="PF00085">
    <property type="entry name" value="Thioredoxin"/>
    <property type="match status" value="2"/>
</dbReference>
<dbReference type="Gene3D" id="1.20.1150.12">
    <property type="entry name" value="Endoplasmic reticulum resident protein 29, C-terminal domain"/>
    <property type="match status" value="1"/>
</dbReference>
<dbReference type="PANTHER" id="PTHR45672">
    <property type="entry name" value="PROTEIN DISULFIDE-ISOMERASE C17H9.14C-RELATED"/>
    <property type="match status" value="1"/>
</dbReference>
<evidence type="ECO:0000256" key="2">
    <source>
        <dbReference type="ARBA" id="ARBA00006347"/>
    </source>
</evidence>
<keyword evidence="8" id="KW-0676">Redox-active center</keyword>
<evidence type="ECO:0000256" key="7">
    <source>
        <dbReference type="ARBA" id="ARBA00023235"/>
    </source>
</evidence>
<dbReference type="FunFam" id="3.40.30.10:FF:000032">
    <property type="entry name" value="Protein disulfide-isomerase A6 homolog"/>
    <property type="match status" value="1"/>
</dbReference>
<dbReference type="PRINTS" id="PR00421">
    <property type="entry name" value="THIOREDOXIN"/>
</dbReference>
<dbReference type="NCBIfam" id="TIGR01126">
    <property type="entry name" value="pdi_dom"/>
    <property type="match status" value="1"/>
</dbReference>
<comment type="caution">
    <text evidence="13">The sequence shown here is derived from an EMBL/GenBank/DDBJ whole genome shotgun (WGS) entry which is preliminary data.</text>
</comment>
<dbReference type="InterPro" id="IPR036356">
    <property type="entry name" value="ERp29_C_sf"/>
</dbReference>
<keyword evidence="5" id="KW-0677">Repeat</keyword>
<proteinExistence type="inferred from homology"/>
<evidence type="ECO:0000256" key="8">
    <source>
        <dbReference type="ARBA" id="ARBA00023284"/>
    </source>
</evidence>
<evidence type="ECO:0000256" key="9">
    <source>
        <dbReference type="RuleBase" id="RU004208"/>
    </source>
</evidence>
<dbReference type="AlphaFoldDB" id="A0A9P6QPK8"/>
<comment type="similarity">
    <text evidence="2 9">Belongs to the protein disulfide isomerase family.</text>
</comment>
<dbReference type="SUPFAM" id="SSF47933">
    <property type="entry name" value="ERP29 C domain-like"/>
    <property type="match status" value="1"/>
</dbReference>
<comment type="catalytic activity">
    <reaction evidence="1">
        <text>Catalyzes the rearrangement of -S-S- bonds in proteins.</text>
        <dbReference type="EC" id="5.3.4.1"/>
    </reaction>
</comment>
<dbReference type="InterPro" id="IPR011679">
    <property type="entry name" value="ERp29_C"/>
</dbReference>
<reference evidence="13" key="1">
    <citation type="journal article" date="2020" name="Fungal Divers.">
        <title>Resolving the Mortierellaceae phylogeny through synthesis of multi-gene phylogenetics and phylogenomics.</title>
        <authorList>
            <person name="Vandepol N."/>
            <person name="Liber J."/>
            <person name="Desiro A."/>
            <person name="Na H."/>
            <person name="Kennedy M."/>
            <person name="Barry K."/>
            <person name="Grigoriev I.V."/>
            <person name="Miller A.N."/>
            <person name="O'Donnell K."/>
            <person name="Stajich J.E."/>
            <person name="Bonito G."/>
        </authorList>
    </citation>
    <scope>NUCLEOTIDE SEQUENCE</scope>
    <source>
        <strain evidence="13">NVP60</strain>
    </source>
</reference>
<sequence length="373" mass="40343">MLSKSIVLGAVAVFLSLAVSAVIADGHVQVLTSETFDSNLEPIYAQLGEVFSTKKDSVMIAKADADAERLLASRFNIQGYPTIKWFPAGIDQVAEDYTGGRDLESLSAFVTKKTGVKGKVMAEAASLVEVVTDRDFDEKVLKSGKNVLVEFYAPWCGHCKNLAPTYEKLAIDFAHEKDVVVAKVDATVEKALASKYGITGYPTLKYFPASSKPSSSSSSSPIDYSGGRSEKELVHFINKHAGTSRAPGGRLLPIAGRIPALDTIASQYALSKTPEEKKTLIAMGIKTANEFEGENGNAKHYIRVFEKAGQSDEFIGVETARLAKMIQDDGTNVTPTKLDEFTVRHNIISVFTPPAPAQAAADEELDELERDEL</sequence>
<evidence type="ECO:0000256" key="1">
    <source>
        <dbReference type="ARBA" id="ARBA00001182"/>
    </source>
</evidence>
<organism evidence="13 14">
    <name type="scientific">Linnemannia gamsii</name>
    <dbReference type="NCBI Taxonomy" id="64522"/>
    <lineage>
        <taxon>Eukaryota</taxon>
        <taxon>Fungi</taxon>
        <taxon>Fungi incertae sedis</taxon>
        <taxon>Mucoromycota</taxon>
        <taxon>Mortierellomycotina</taxon>
        <taxon>Mortierellomycetes</taxon>
        <taxon>Mortierellales</taxon>
        <taxon>Mortierellaceae</taxon>
        <taxon>Linnemannia</taxon>
    </lineage>
</organism>
<keyword evidence="6" id="KW-1015">Disulfide bond</keyword>
<dbReference type="Gene3D" id="3.40.30.10">
    <property type="entry name" value="Glutaredoxin"/>
    <property type="match status" value="2"/>
</dbReference>
<dbReference type="InterPro" id="IPR036249">
    <property type="entry name" value="Thioredoxin-like_sf"/>
</dbReference>
<evidence type="ECO:0000256" key="4">
    <source>
        <dbReference type="ARBA" id="ARBA00022729"/>
    </source>
</evidence>
<feature type="chain" id="PRO_5040313993" description="protein disulfide-isomerase" evidence="11">
    <location>
        <begin position="25"/>
        <end position="373"/>
    </location>
</feature>
<dbReference type="GO" id="GO:0003756">
    <property type="term" value="F:protein disulfide isomerase activity"/>
    <property type="evidence" value="ECO:0007669"/>
    <property type="project" value="UniProtKB-EC"/>
</dbReference>
<gene>
    <name evidence="13" type="ORF">BGZ97_006556</name>
</gene>
<dbReference type="GO" id="GO:0005783">
    <property type="term" value="C:endoplasmic reticulum"/>
    <property type="evidence" value="ECO:0007669"/>
    <property type="project" value="InterPro"/>
</dbReference>
<feature type="compositionally biased region" description="Acidic residues" evidence="10">
    <location>
        <begin position="361"/>
        <end position="373"/>
    </location>
</feature>
<dbReference type="OrthoDB" id="10264505at2759"/>
<evidence type="ECO:0000313" key="14">
    <source>
        <dbReference type="Proteomes" id="UP000823405"/>
    </source>
</evidence>
<dbReference type="CDD" id="cd02998">
    <property type="entry name" value="PDI_a_ERp38"/>
    <property type="match status" value="1"/>
</dbReference>